<protein>
    <submittedName>
        <fullName evidence="5">Oxalate decarboxylase</fullName>
    </submittedName>
</protein>
<evidence type="ECO:0000259" key="4">
    <source>
        <dbReference type="SMART" id="SM00835"/>
    </source>
</evidence>
<dbReference type="GO" id="GO:0046872">
    <property type="term" value="F:metal ion binding"/>
    <property type="evidence" value="ECO:0007669"/>
    <property type="project" value="UniProtKB-KW"/>
</dbReference>
<dbReference type="GO" id="GO:0033609">
    <property type="term" value="P:oxalate metabolic process"/>
    <property type="evidence" value="ECO:0007669"/>
    <property type="project" value="InterPro"/>
</dbReference>
<dbReference type="InterPro" id="IPR051610">
    <property type="entry name" value="GPI/OXD"/>
</dbReference>
<dbReference type="Proteomes" id="UP000093309">
    <property type="component" value="Unassembled WGS sequence"/>
</dbReference>
<evidence type="ECO:0000256" key="1">
    <source>
        <dbReference type="ARBA" id="ARBA00022723"/>
    </source>
</evidence>
<organism evidence="5 6">
    <name type="scientific">Paenibacillus pectinilyticus</name>
    <dbReference type="NCBI Taxonomy" id="512399"/>
    <lineage>
        <taxon>Bacteria</taxon>
        <taxon>Bacillati</taxon>
        <taxon>Bacillota</taxon>
        <taxon>Bacilli</taxon>
        <taxon>Bacillales</taxon>
        <taxon>Paenibacillaceae</taxon>
        <taxon>Paenibacillus</taxon>
    </lineage>
</organism>
<feature type="binding site" evidence="3">
    <location>
        <position position="287"/>
    </location>
    <ligand>
        <name>Mn(2+)</name>
        <dbReference type="ChEBI" id="CHEBI:29035"/>
        <label>2</label>
    </ligand>
</feature>
<dbReference type="NCBIfam" id="TIGR03404">
    <property type="entry name" value="bicupin_oxalic"/>
    <property type="match status" value="1"/>
</dbReference>
<feature type="binding site" evidence="3">
    <location>
        <position position="333"/>
    </location>
    <ligand>
        <name>Mn(2+)</name>
        <dbReference type="ChEBI" id="CHEBI:29035"/>
        <label>2</label>
    </ligand>
</feature>
<feature type="binding site" evidence="3">
    <location>
        <position position="110"/>
    </location>
    <ligand>
        <name>Mn(2+)</name>
        <dbReference type="ChEBI" id="CHEBI:29035"/>
        <label>1</label>
    </ligand>
</feature>
<keyword evidence="3" id="KW-0464">Manganese</keyword>
<name>A0A1C1A2G2_9BACL</name>
<feature type="domain" description="Cupin type-1" evidence="4">
    <location>
        <begin position="241"/>
        <end position="383"/>
    </location>
</feature>
<dbReference type="SUPFAM" id="SSF51182">
    <property type="entry name" value="RmlC-like cupins"/>
    <property type="match status" value="1"/>
</dbReference>
<reference evidence="6" key="1">
    <citation type="submission" date="2016-05" db="EMBL/GenBank/DDBJ databases">
        <title>Paenibacillus oryzae. sp. nov., isolated from the rice root.</title>
        <authorList>
            <person name="Zhang J."/>
            <person name="Zhang X."/>
        </authorList>
    </citation>
    <scope>NUCLEOTIDE SEQUENCE [LARGE SCALE GENOMIC DNA]</scope>
    <source>
        <strain evidence="6">KCTC13222</strain>
    </source>
</reference>
<evidence type="ECO:0000313" key="5">
    <source>
        <dbReference type="EMBL" id="OCT14720.1"/>
    </source>
</evidence>
<comment type="caution">
    <text evidence="5">The sequence shown here is derived from an EMBL/GenBank/DDBJ whole genome shotgun (WGS) entry which is preliminary data.</text>
</comment>
<dbReference type="InterPro" id="IPR014710">
    <property type="entry name" value="RmlC-like_jellyroll"/>
</dbReference>
<feature type="active site" description="Proton donor" evidence="2">
    <location>
        <position position="347"/>
    </location>
</feature>
<dbReference type="PANTHER" id="PTHR35848">
    <property type="entry name" value="OXALATE-BINDING PROTEIN"/>
    <property type="match status" value="1"/>
</dbReference>
<proteinExistence type="predicted"/>
<feature type="binding site" evidence="3">
    <location>
        <position position="108"/>
    </location>
    <ligand>
        <name>Mn(2+)</name>
        <dbReference type="ChEBI" id="CHEBI:29035"/>
        <label>1</label>
    </ligand>
</feature>
<dbReference type="RefSeq" id="WP_065852700.1">
    <property type="nucleotide sequence ID" value="NZ_LYPC01000016.1"/>
</dbReference>
<dbReference type="OrthoDB" id="1973590at2"/>
<dbReference type="Pfam" id="PF00190">
    <property type="entry name" value="Cupin_1"/>
    <property type="match status" value="2"/>
</dbReference>
<dbReference type="EMBL" id="LYPC01000016">
    <property type="protein sequence ID" value="OCT14720.1"/>
    <property type="molecule type" value="Genomic_DNA"/>
</dbReference>
<evidence type="ECO:0000313" key="6">
    <source>
        <dbReference type="Proteomes" id="UP000093309"/>
    </source>
</evidence>
<keyword evidence="1 3" id="KW-0479">Metal-binding</keyword>
<feature type="binding site" evidence="3">
    <location>
        <position position="294"/>
    </location>
    <ligand>
        <name>Mn(2+)</name>
        <dbReference type="ChEBI" id="CHEBI:29035"/>
        <label>2</label>
    </ligand>
</feature>
<dbReference type="PANTHER" id="PTHR35848:SF9">
    <property type="entry name" value="SLL1358 PROTEIN"/>
    <property type="match status" value="1"/>
</dbReference>
<feature type="binding site" evidence="3">
    <location>
        <position position="289"/>
    </location>
    <ligand>
        <name>Mn(2+)</name>
        <dbReference type="ChEBI" id="CHEBI:29035"/>
        <label>2</label>
    </ligand>
</feature>
<dbReference type="Gene3D" id="2.60.120.10">
    <property type="entry name" value="Jelly Rolls"/>
    <property type="match status" value="2"/>
</dbReference>
<gene>
    <name evidence="5" type="ORF">A8709_11090</name>
</gene>
<feature type="domain" description="Cupin type-1" evidence="4">
    <location>
        <begin position="63"/>
        <end position="205"/>
    </location>
</feature>
<comment type="cofactor">
    <cofactor evidence="3">
        <name>Mn(2+)</name>
        <dbReference type="ChEBI" id="CHEBI:29035"/>
    </cofactor>
    <text evidence="3">Binds 2 manganese ions per subunit.</text>
</comment>
<sequence>MNRTRGVKQLEIEKRNGHIPQPIRIDGAGWWDLGPRDIMRDLENPDMLVSPATDAGSLPNLKFSFSDTNMQLNHGGWSREVTVRQLPIATEVAGVNMALTPGGVREMHWHQQAEWAIVLVGKTRITSVDQNGRNFIADIGVGDLWYFPPGIPHSLQGLEEGTEFLLVFPDGNFSDLNTLAITDFFAHTPKEVLSANFGVPQSAFDNIPNHQVYIFQSDVPGPIESQQVADPQGTIPLPFKHRLLAQEPIVTPGGSMVRIVDSTNFPISTQISAALLEIKPGAMREMHWHPNADEWQYYISGTARMTVMAPNGTARTFDYRAGDVGYVPRAFGHYIQNTGTQSVWALEMFKSDRFEDVSLNQWMALTPKEIVEKNLHVGPEFMNALKKEKQFIVKNPGFTYYPRSDK</sequence>
<evidence type="ECO:0000256" key="3">
    <source>
        <dbReference type="PIRSR" id="PIRSR617774-2"/>
    </source>
</evidence>
<dbReference type="CDD" id="cd20305">
    <property type="entry name" value="cupin_OxDC_C"/>
    <property type="match status" value="1"/>
</dbReference>
<evidence type="ECO:0000256" key="2">
    <source>
        <dbReference type="PIRSR" id="PIRSR617774-1"/>
    </source>
</evidence>
<dbReference type="AlphaFoldDB" id="A0A1C1A2G2"/>
<dbReference type="SMART" id="SM00835">
    <property type="entry name" value="Cupin_1"/>
    <property type="match status" value="2"/>
</dbReference>
<feature type="binding site" evidence="3">
    <location>
        <position position="114"/>
    </location>
    <ligand>
        <name>Mn(2+)</name>
        <dbReference type="ChEBI" id="CHEBI:29035"/>
        <label>1</label>
    </ligand>
</feature>
<dbReference type="STRING" id="512399.A8709_11090"/>
<dbReference type="CDD" id="cd20304">
    <property type="entry name" value="cupin_OxDC_N"/>
    <property type="match status" value="1"/>
</dbReference>
<dbReference type="InterPro" id="IPR006045">
    <property type="entry name" value="Cupin_1"/>
</dbReference>
<accession>A0A1C1A2G2</accession>
<dbReference type="InterPro" id="IPR017774">
    <property type="entry name" value="Bicupin_oxalate_deCO2ase/Oxase"/>
</dbReference>
<feature type="binding site" evidence="3">
    <location>
        <position position="153"/>
    </location>
    <ligand>
        <name>Mn(2+)</name>
        <dbReference type="ChEBI" id="CHEBI:29035"/>
        <label>1</label>
    </ligand>
</feature>
<keyword evidence="6" id="KW-1185">Reference proteome</keyword>
<dbReference type="InterPro" id="IPR011051">
    <property type="entry name" value="RmlC_Cupin_sf"/>
</dbReference>